<feature type="non-terminal residue" evidence="1">
    <location>
        <position position="44"/>
    </location>
</feature>
<evidence type="ECO:0000313" key="1">
    <source>
        <dbReference type="EMBL" id="SVA74334.1"/>
    </source>
</evidence>
<accession>A0A381YBG8</accession>
<gene>
    <name evidence="1" type="ORF">METZ01_LOCUS127188</name>
</gene>
<name>A0A381YBG8_9ZZZZ</name>
<sequence>MDFGVFSWARIYNGFYSFRKRYQAYLKKIPKGETMNYQNYINNE</sequence>
<dbReference type="AlphaFoldDB" id="A0A381YBG8"/>
<organism evidence="1">
    <name type="scientific">marine metagenome</name>
    <dbReference type="NCBI Taxonomy" id="408172"/>
    <lineage>
        <taxon>unclassified sequences</taxon>
        <taxon>metagenomes</taxon>
        <taxon>ecological metagenomes</taxon>
    </lineage>
</organism>
<dbReference type="EMBL" id="UINC01017825">
    <property type="protein sequence ID" value="SVA74334.1"/>
    <property type="molecule type" value="Genomic_DNA"/>
</dbReference>
<proteinExistence type="predicted"/>
<protein>
    <submittedName>
        <fullName evidence="1">Uncharacterized protein</fullName>
    </submittedName>
</protein>
<reference evidence="1" key="1">
    <citation type="submission" date="2018-05" db="EMBL/GenBank/DDBJ databases">
        <authorList>
            <person name="Lanie J.A."/>
            <person name="Ng W.-L."/>
            <person name="Kazmierczak K.M."/>
            <person name="Andrzejewski T.M."/>
            <person name="Davidsen T.M."/>
            <person name="Wayne K.J."/>
            <person name="Tettelin H."/>
            <person name="Glass J.I."/>
            <person name="Rusch D."/>
            <person name="Podicherti R."/>
            <person name="Tsui H.-C.T."/>
            <person name="Winkler M.E."/>
        </authorList>
    </citation>
    <scope>NUCLEOTIDE SEQUENCE</scope>
</reference>